<dbReference type="Pfam" id="PF05015">
    <property type="entry name" value="HigB-like_toxin"/>
    <property type="match status" value="1"/>
</dbReference>
<gene>
    <name evidence="1" type="ORF">GBAG_0935</name>
</gene>
<dbReference type="eggNOG" id="COG3549">
    <property type="taxonomic scope" value="Bacteria"/>
</dbReference>
<protein>
    <submittedName>
        <fullName evidence="1">Plasmid maintenance system killer protein</fullName>
    </submittedName>
</protein>
<dbReference type="PANTHER" id="PTHR40266:SF2">
    <property type="entry name" value="TOXIN HIGB-1"/>
    <property type="match status" value="1"/>
</dbReference>
<sequence>MEKMRTIVSFRDSWLEDFFLFTRQHRKIPPDLVSVLARKLDLINAAATRQDLRSPPANRYEDLRPPLNGYSSIRVNNKYRLIFIWQESKAHDIYLDDHSYRWHS</sequence>
<dbReference type="OrthoDB" id="9801102at2"/>
<dbReference type="SUPFAM" id="SSF143011">
    <property type="entry name" value="RelE-like"/>
    <property type="match status" value="1"/>
</dbReference>
<dbReference type="InterPro" id="IPR035093">
    <property type="entry name" value="RelE/ParE_toxin_dom_sf"/>
</dbReference>
<evidence type="ECO:0000313" key="2">
    <source>
        <dbReference type="Proteomes" id="UP000028653"/>
    </source>
</evidence>
<name>A0A085GIF1_9ENTR</name>
<dbReference type="Proteomes" id="UP000028653">
    <property type="component" value="Unassembled WGS sequence"/>
</dbReference>
<accession>A0A085GIF1</accession>
<reference evidence="1 2" key="1">
    <citation type="submission" date="2014-05" db="EMBL/GenBank/DDBJ databases">
        <title>ATOL: Assembling a taxonomically balanced genome-scale reconstruction of the evolutionary history of the Enterobacteriaceae.</title>
        <authorList>
            <person name="Plunkett G.III."/>
            <person name="Neeno-Eckwall E.C."/>
            <person name="Glasner J.D."/>
            <person name="Perna N.T."/>
        </authorList>
    </citation>
    <scope>NUCLEOTIDE SEQUENCE [LARGE SCALE GENOMIC DNA]</scope>
    <source>
        <strain evidence="1 2">ATCC 33320</strain>
    </source>
</reference>
<proteinExistence type="predicted"/>
<evidence type="ECO:0000313" key="1">
    <source>
        <dbReference type="EMBL" id="KFC83496.1"/>
    </source>
</evidence>
<comment type="caution">
    <text evidence="1">The sequence shown here is derived from an EMBL/GenBank/DDBJ whole genome shotgun (WGS) entry which is preliminary data.</text>
</comment>
<dbReference type="STRING" id="1006004.GBAG_0935"/>
<dbReference type="EMBL" id="JMPI01000020">
    <property type="protein sequence ID" value="KFC83496.1"/>
    <property type="molecule type" value="Genomic_DNA"/>
</dbReference>
<keyword evidence="2" id="KW-1185">Reference proteome</keyword>
<dbReference type="PANTHER" id="PTHR40266">
    <property type="entry name" value="TOXIN HIGB-1"/>
    <property type="match status" value="1"/>
</dbReference>
<dbReference type="InterPro" id="IPR007711">
    <property type="entry name" value="HigB-1"/>
</dbReference>
<organism evidence="1 2">
    <name type="scientific">Buttiauxella agrestis ATCC 33320</name>
    <dbReference type="NCBI Taxonomy" id="1006004"/>
    <lineage>
        <taxon>Bacteria</taxon>
        <taxon>Pseudomonadati</taxon>
        <taxon>Pseudomonadota</taxon>
        <taxon>Gammaproteobacteria</taxon>
        <taxon>Enterobacterales</taxon>
        <taxon>Enterobacteriaceae</taxon>
        <taxon>Buttiauxella</taxon>
    </lineage>
</organism>
<dbReference type="AlphaFoldDB" id="A0A085GIF1"/>
<dbReference type="RefSeq" id="WP_034493811.1">
    <property type="nucleotide sequence ID" value="NZ_JMPI01000020.1"/>
</dbReference>
<dbReference type="Gene3D" id="3.30.2310.20">
    <property type="entry name" value="RelE-like"/>
    <property type="match status" value="1"/>
</dbReference>